<protein>
    <recommendedName>
        <fullName evidence="4">DUF2530 domain-containing protein</fullName>
    </recommendedName>
</protein>
<evidence type="ECO:0008006" key="4">
    <source>
        <dbReference type="Google" id="ProtNLM"/>
    </source>
</evidence>
<keyword evidence="1" id="KW-0472">Membrane</keyword>
<dbReference type="InterPro" id="IPR019681">
    <property type="entry name" value="DUF2530"/>
</dbReference>
<evidence type="ECO:0000256" key="1">
    <source>
        <dbReference type="SAM" id="Phobius"/>
    </source>
</evidence>
<name>A0ABN2M514_9MICO</name>
<comment type="caution">
    <text evidence="2">The sequence shown here is derived from an EMBL/GenBank/DDBJ whole genome shotgun (WGS) entry which is preliminary data.</text>
</comment>
<keyword evidence="1" id="KW-0812">Transmembrane</keyword>
<evidence type="ECO:0000313" key="3">
    <source>
        <dbReference type="Proteomes" id="UP001500002"/>
    </source>
</evidence>
<dbReference type="Proteomes" id="UP001500002">
    <property type="component" value="Unassembled WGS sequence"/>
</dbReference>
<gene>
    <name evidence="2" type="ORF">GCM10009749_17930</name>
</gene>
<organism evidence="2 3">
    <name type="scientific">Agromyces neolithicus</name>
    <dbReference type="NCBI Taxonomy" id="269420"/>
    <lineage>
        <taxon>Bacteria</taxon>
        <taxon>Bacillati</taxon>
        <taxon>Actinomycetota</taxon>
        <taxon>Actinomycetes</taxon>
        <taxon>Micrococcales</taxon>
        <taxon>Microbacteriaceae</taxon>
        <taxon>Agromyces</taxon>
    </lineage>
</organism>
<evidence type="ECO:0000313" key="2">
    <source>
        <dbReference type="EMBL" id="GAA1809824.1"/>
    </source>
</evidence>
<dbReference type="RefSeq" id="WP_344295538.1">
    <property type="nucleotide sequence ID" value="NZ_BAAANJ010000006.1"/>
</dbReference>
<sequence length="88" mass="9502">MRFWLGEHERRPDPAPARADARKAVAAGTAAWLVALVLCLVFRVQLDEAGYGWFTVASAVGLGLGLVGLLVVQMIRRRAGQRPEGSSD</sequence>
<keyword evidence="3" id="KW-1185">Reference proteome</keyword>
<keyword evidence="1" id="KW-1133">Transmembrane helix</keyword>
<proteinExistence type="predicted"/>
<dbReference type="Pfam" id="PF10745">
    <property type="entry name" value="DUF2530"/>
    <property type="match status" value="1"/>
</dbReference>
<feature type="transmembrane region" description="Helical" evidence="1">
    <location>
        <begin position="50"/>
        <end position="72"/>
    </location>
</feature>
<feature type="transmembrane region" description="Helical" evidence="1">
    <location>
        <begin position="21"/>
        <end position="44"/>
    </location>
</feature>
<accession>A0ABN2M514</accession>
<reference evidence="2 3" key="1">
    <citation type="journal article" date="2019" name="Int. J. Syst. Evol. Microbiol.">
        <title>The Global Catalogue of Microorganisms (GCM) 10K type strain sequencing project: providing services to taxonomists for standard genome sequencing and annotation.</title>
        <authorList>
            <consortium name="The Broad Institute Genomics Platform"/>
            <consortium name="The Broad Institute Genome Sequencing Center for Infectious Disease"/>
            <person name="Wu L."/>
            <person name="Ma J."/>
        </authorList>
    </citation>
    <scope>NUCLEOTIDE SEQUENCE [LARGE SCALE GENOMIC DNA]</scope>
    <source>
        <strain evidence="2 3">JCM 14322</strain>
    </source>
</reference>
<dbReference type="EMBL" id="BAAANJ010000006">
    <property type="protein sequence ID" value="GAA1809824.1"/>
    <property type="molecule type" value="Genomic_DNA"/>
</dbReference>